<protein>
    <submittedName>
        <fullName evidence="1">Uncharacterized protein</fullName>
    </submittedName>
</protein>
<evidence type="ECO:0000313" key="2">
    <source>
        <dbReference type="Proteomes" id="UP000887013"/>
    </source>
</evidence>
<dbReference type="OrthoDB" id="6246393at2759"/>
<comment type="caution">
    <text evidence="1">The sequence shown here is derived from an EMBL/GenBank/DDBJ whole genome shotgun (WGS) entry which is preliminary data.</text>
</comment>
<accession>A0A8X6NY02</accession>
<dbReference type="EMBL" id="BMAW01063007">
    <property type="protein sequence ID" value="GFT38271.1"/>
    <property type="molecule type" value="Genomic_DNA"/>
</dbReference>
<dbReference type="AlphaFoldDB" id="A0A8X6NY02"/>
<gene>
    <name evidence="1" type="ORF">NPIL_219341</name>
</gene>
<name>A0A8X6NY02_NEPPI</name>
<evidence type="ECO:0000313" key="1">
    <source>
        <dbReference type="EMBL" id="GFT38271.1"/>
    </source>
</evidence>
<reference evidence="1" key="1">
    <citation type="submission" date="2020-08" db="EMBL/GenBank/DDBJ databases">
        <title>Multicomponent nature underlies the extraordinary mechanical properties of spider dragline silk.</title>
        <authorList>
            <person name="Kono N."/>
            <person name="Nakamura H."/>
            <person name="Mori M."/>
            <person name="Yoshida Y."/>
            <person name="Ohtoshi R."/>
            <person name="Malay A.D."/>
            <person name="Moran D.A.P."/>
            <person name="Tomita M."/>
            <person name="Numata K."/>
            <person name="Arakawa K."/>
        </authorList>
    </citation>
    <scope>NUCLEOTIDE SEQUENCE</scope>
</reference>
<proteinExistence type="predicted"/>
<organism evidence="1 2">
    <name type="scientific">Nephila pilipes</name>
    <name type="common">Giant wood spider</name>
    <name type="synonym">Nephila maculata</name>
    <dbReference type="NCBI Taxonomy" id="299642"/>
    <lineage>
        <taxon>Eukaryota</taxon>
        <taxon>Metazoa</taxon>
        <taxon>Ecdysozoa</taxon>
        <taxon>Arthropoda</taxon>
        <taxon>Chelicerata</taxon>
        <taxon>Arachnida</taxon>
        <taxon>Araneae</taxon>
        <taxon>Araneomorphae</taxon>
        <taxon>Entelegynae</taxon>
        <taxon>Araneoidea</taxon>
        <taxon>Nephilidae</taxon>
        <taxon>Nephila</taxon>
    </lineage>
</organism>
<keyword evidence="2" id="KW-1185">Reference proteome</keyword>
<sequence>MFDHRFWYVPINLQGNLNLHEQLPAHATGVHHLSGKRYDRYMTPTVKHPPNQMVCGAISVYGTTALYFQPPKTTMNISQHLNLLCEKLKTSYGCSIFMHTGLNFQWPLTMTQSDGRKNPSD</sequence>
<dbReference type="Proteomes" id="UP000887013">
    <property type="component" value="Unassembled WGS sequence"/>
</dbReference>